<name>A0A8I1DIY8_ACIBZ</name>
<dbReference type="GO" id="GO:0005886">
    <property type="term" value="C:plasma membrane"/>
    <property type="evidence" value="ECO:0007669"/>
    <property type="project" value="UniProtKB-SubCell"/>
</dbReference>
<dbReference type="PIRSF" id="PIRSF006060">
    <property type="entry name" value="AA_transporter"/>
    <property type="match status" value="1"/>
</dbReference>
<keyword evidence="2" id="KW-1003">Cell membrane</keyword>
<comment type="subcellular location">
    <subcellularLocation>
        <location evidence="1">Cell membrane</location>
        <topology evidence="1">Multi-pass membrane protein</topology>
    </subcellularLocation>
</comment>
<dbReference type="InterPro" id="IPR002293">
    <property type="entry name" value="AA/rel_permease1"/>
</dbReference>
<accession>A0A8I1DIY8</accession>
<gene>
    <name evidence="6" type="ORF">I9054_007350</name>
</gene>
<proteinExistence type="predicted"/>
<dbReference type="PANTHER" id="PTHR42770:SF12">
    <property type="entry name" value="AMINO ACID TRANSPORTER"/>
    <property type="match status" value="1"/>
</dbReference>
<dbReference type="RefSeq" id="WP_198114678.1">
    <property type="nucleotide sequence ID" value="NZ_CP066121.1"/>
</dbReference>
<dbReference type="InterPro" id="IPR050367">
    <property type="entry name" value="APC_superfamily"/>
</dbReference>
<evidence type="ECO:0000256" key="3">
    <source>
        <dbReference type="ARBA" id="ARBA00022692"/>
    </source>
</evidence>
<protein>
    <submittedName>
        <fullName evidence="6">APC family permease</fullName>
    </submittedName>
</protein>
<evidence type="ECO:0000313" key="7">
    <source>
        <dbReference type="Proteomes" id="UP000644140"/>
    </source>
</evidence>
<evidence type="ECO:0000256" key="1">
    <source>
        <dbReference type="ARBA" id="ARBA00004651"/>
    </source>
</evidence>
<dbReference type="Gene3D" id="1.20.1740.10">
    <property type="entry name" value="Amino acid/polyamine transporter I"/>
    <property type="match status" value="1"/>
</dbReference>
<evidence type="ECO:0000256" key="5">
    <source>
        <dbReference type="ARBA" id="ARBA00023136"/>
    </source>
</evidence>
<evidence type="ECO:0000256" key="4">
    <source>
        <dbReference type="ARBA" id="ARBA00022989"/>
    </source>
</evidence>
<sequence>MTGQNNKHGRSFIHHAKTVSEKKLTLFNLIAIAVGLVLSQGVMVIILQGFGLSGISFFIPLIIGFFLAISYATSFAELALLVPKSGSISDYSLVATGHLPAMLSVFCGYILVAMFAVSAELILIDDVIRKIFKLDVPYFGIGFIILFISVGLNLLKIDIFSKVQNIVAFVMVVLLLLLGIFAITGWYYPHTQVVDHHIKFDSNTVALVALAFWGFVGVEFVVPMIEESKNASKNIPRAMYIGLSTIFITISLYGLGALFFLPQDHLVNSLTPHIEYATAVFGSTGLLFIAVGALFATLSTLNATLAALPRMLQGMALNKQVLSIFAQVNQKNNVPWVGVLFVAVIIMIPMLLSQRETEVIKVLLTAACISWLIAYIIAHINVMVLRQRYPKMSRPYKAPFYPFLQIIGIVGMVLTIFYAVPTPDLRVKIFTWVGVVIGLTTIISILWIKLAMKQQLFHPQSIESLMK</sequence>
<dbReference type="EMBL" id="CP092085">
    <property type="protein sequence ID" value="UUN99259.1"/>
    <property type="molecule type" value="Genomic_DNA"/>
</dbReference>
<keyword evidence="3" id="KW-0812">Transmembrane</keyword>
<dbReference type="Pfam" id="PF13520">
    <property type="entry name" value="AA_permease_2"/>
    <property type="match status" value="1"/>
</dbReference>
<dbReference type="GO" id="GO:0022857">
    <property type="term" value="F:transmembrane transporter activity"/>
    <property type="evidence" value="ECO:0007669"/>
    <property type="project" value="InterPro"/>
</dbReference>
<dbReference type="Proteomes" id="UP000644140">
    <property type="component" value="Chromosome"/>
</dbReference>
<dbReference type="PANTHER" id="PTHR42770">
    <property type="entry name" value="AMINO ACID TRANSPORTER-RELATED"/>
    <property type="match status" value="1"/>
</dbReference>
<evidence type="ECO:0000256" key="2">
    <source>
        <dbReference type="ARBA" id="ARBA00022475"/>
    </source>
</evidence>
<organism evidence="6 7">
    <name type="scientific">Acinetobacter bereziniae</name>
    <name type="common">Acinetobacter genomosp. 10</name>
    <dbReference type="NCBI Taxonomy" id="106648"/>
    <lineage>
        <taxon>Bacteria</taxon>
        <taxon>Pseudomonadati</taxon>
        <taxon>Pseudomonadota</taxon>
        <taxon>Gammaproteobacteria</taxon>
        <taxon>Moraxellales</taxon>
        <taxon>Moraxellaceae</taxon>
        <taxon>Acinetobacter</taxon>
    </lineage>
</organism>
<reference evidence="6" key="1">
    <citation type="submission" date="2022-02" db="EMBL/GenBank/DDBJ databases">
        <title>Characterization of Tn125 harboring carbapenem-resistant Acinetobacter bereziniae clinical isolates.</title>
        <authorList>
            <person name="Wong N.-K."/>
            <person name="Pan Q."/>
        </authorList>
    </citation>
    <scope>NUCLEOTIDE SEQUENCE</scope>
    <source>
        <strain evidence="6">GD03393</strain>
    </source>
</reference>
<dbReference type="AlphaFoldDB" id="A0A8I1DIY8"/>
<evidence type="ECO:0000313" key="6">
    <source>
        <dbReference type="EMBL" id="UUN99259.1"/>
    </source>
</evidence>
<keyword evidence="4" id="KW-1133">Transmembrane helix</keyword>
<keyword evidence="5" id="KW-0472">Membrane</keyword>